<dbReference type="RefSeq" id="YP_010660886.1">
    <property type="nucleotide sequence ID" value="NC_070882.1"/>
</dbReference>
<dbReference type="KEGG" id="vg:77936896"/>
<keyword evidence="2" id="KW-1185">Reference proteome</keyword>
<sequence length="136" mass="15089">MLSFDNGVGTEFIALNRLPEYMRTDYESSKFSNAVRDGTIACEYGHPKLTGNAETDYKRATSINCNNGAALVIGIDPVHEKAKLIGFNVYIRPFGPFHDRIHAMIKKGIPMRLGVRGLKNADGILKEIITFDILSD</sequence>
<dbReference type="GeneID" id="77936896"/>
<proteinExistence type="predicted"/>
<reference evidence="1 2" key="1">
    <citation type="submission" date="2019-06" db="EMBL/GenBank/DDBJ databases">
        <title>A distant relative of Phikzvirus genus phages from a therapeutic phage collection.</title>
        <authorList>
            <person name="Hejnowicz M.S."/>
            <person name="Dabrowski K."/>
            <person name="Gawor J."/>
            <person name="Weber-Dabrowska B."/>
            <person name="Gromadka R."/>
            <person name="Lobocka M.B."/>
        </authorList>
    </citation>
    <scope>NUCLEOTIDE SEQUENCE [LARGE SCALE GENOMIC DNA]</scope>
</reference>
<organism evidence="1 2">
    <name type="scientific">Pseudomonas phage vB_PaeM_PS119XW</name>
    <dbReference type="NCBI Taxonomy" id="2601632"/>
    <lineage>
        <taxon>Viruses</taxon>
        <taxon>Duplodnaviria</taxon>
        <taxon>Heunggongvirae</taxon>
        <taxon>Uroviricota</taxon>
        <taxon>Caudoviricetes</taxon>
        <taxon>Chimalliviridae</taxon>
        <taxon>Pawinskivirus</taxon>
        <taxon>Pawinskivirus PS119XW</taxon>
    </lineage>
</organism>
<evidence type="ECO:0000313" key="1">
    <source>
        <dbReference type="EMBL" id="QEM41875.1"/>
    </source>
</evidence>
<evidence type="ECO:0000313" key="2">
    <source>
        <dbReference type="Proteomes" id="UP000322144"/>
    </source>
</evidence>
<dbReference type="EMBL" id="MN103543">
    <property type="protein sequence ID" value="QEM41875.1"/>
    <property type="molecule type" value="Genomic_DNA"/>
</dbReference>
<accession>A0A5C1K7K5</accession>
<name>A0A5C1K7K5_9CAUD</name>
<protein>
    <submittedName>
        <fullName evidence="1">Uncharacterized protein</fullName>
    </submittedName>
</protein>
<dbReference type="Proteomes" id="UP000322144">
    <property type="component" value="Segment"/>
</dbReference>